<accession>A0AAD7AND0</accession>
<name>A0AAD7AND0_9AGAR</name>
<feature type="compositionally biased region" description="Basic and acidic residues" evidence="1">
    <location>
        <begin position="485"/>
        <end position="498"/>
    </location>
</feature>
<evidence type="ECO:0000313" key="3">
    <source>
        <dbReference type="Proteomes" id="UP001218218"/>
    </source>
</evidence>
<dbReference type="Proteomes" id="UP001218218">
    <property type="component" value="Unassembled WGS sequence"/>
</dbReference>
<dbReference type="AlphaFoldDB" id="A0AAD7AND0"/>
<feature type="region of interest" description="Disordered" evidence="1">
    <location>
        <begin position="542"/>
        <end position="574"/>
    </location>
</feature>
<protein>
    <submittedName>
        <fullName evidence="2">Uncharacterized protein</fullName>
    </submittedName>
</protein>
<comment type="caution">
    <text evidence="2">The sequence shown here is derived from an EMBL/GenBank/DDBJ whole genome shotgun (WGS) entry which is preliminary data.</text>
</comment>
<feature type="region of interest" description="Disordered" evidence="1">
    <location>
        <begin position="464"/>
        <end position="510"/>
    </location>
</feature>
<evidence type="ECO:0000256" key="1">
    <source>
        <dbReference type="SAM" id="MobiDB-lite"/>
    </source>
</evidence>
<organism evidence="2 3">
    <name type="scientific">Mycena albidolilacea</name>
    <dbReference type="NCBI Taxonomy" id="1033008"/>
    <lineage>
        <taxon>Eukaryota</taxon>
        <taxon>Fungi</taxon>
        <taxon>Dikarya</taxon>
        <taxon>Basidiomycota</taxon>
        <taxon>Agaricomycotina</taxon>
        <taxon>Agaricomycetes</taxon>
        <taxon>Agaricomycetidae</taxon>
        <taxon>Agaricales</taxon>
        <taxon>Marasmiineae</taxon>
        <taxon>Mycenaceae</taxon>
        <taxon>Mycena</taxon>
    </lineage>
</organism>
<evidence type="ECO:0000313" key="2">
    <source>
        <dbReference type="EMBL" id="KAJ7363883.1"/>
    </source>
</evidence>
<feature type="compositionally biased region" description="Polar residues" evidence="1">
    <location>
        <begin position="557"/>
        <end position="574"/>
    </location>
</feature>
<proteinExistence type="predicted"/>
<sequence length="716" mass="78581">MRDSELSLTQKEQLRIGGAHNQGSSVAMEVQDKESGLMAAQCSAFGSGSRNAELPLWGFAAKPSSLNSFSSRGLWGSSIKHYIESKRVQSALYATSRQIWNIEVPRSSTRSVLEMNRAQEARNRGTPGSDVMSKGWTRGISQGASVLNIGESCVADSAASRGWRPAGTWRAEWHEKGEAPWAMSSSCARARRVRESAEYGSWKATQPSTPQGSTPILKASAHGACRKLEAKLKLDESCHGGRGWTEGAAIVSLLVSDRRDTMLDLQETRVPDKSGLGLWCAAGIDSRRRRSCQVRTNPYFRRFNRETEIRGCELDVHPQSKSSTQARCGIDTGLGVERIRTRTWKTLITYRGQLEILRRAPGTRAQRANGGSFGLKTKTAISGRRLAFTSSIFAEHLAASQRLGSAARCWNASIDKFKHGRAERKRGAIMETEGTRRSDPEAICTTQLNWRRDRLQCTQADRVSNRASGVGYDQEASRTRAGLRSKLEGRHEGNPEGRRNRHGSRALWERSARHGPLSRYLFVPSERCGKCAREEARAEAFLESKSSESYAGPRGSAGTSQGRRGRKVSSTSQGVVREQLLCEKPRRPGSSELAIGCCHQARLARECTPDGADGAATGGRHSGLHESDGGVEAPMRTVQHDSSNSGGEEPPRGELDSATALVTTRTPLSSIHNEELVIIERRPERSAKRMKMGGKRWMLDSERIDPGVQVGIREDG</sequence>
<keyword evidence="3" id="KW-1185">Reference proteome</keyword>
<feature type="region of interest" description="Disordered" evidence="1">
    <location>
        <begin position="612"/>
        <end position="656"/>
    </location>
</feature>
<reference evidence="2" key="1">
    <citation type="submission" date="2023-03" db="EMBL/GenBank/DDBJ databases">
        <title>Massive genome expansion in bonnet fungi (Mycena s.s.) driven by repeated elements and novel gene families across ecological guilds.</title>
        <authorList>
            <consortium name="Lawrence Berkeley National Laboratory"/>
            <person name="Harder C.B."/>
            <person name="Miyauchi S."/>
            <person name="Viragh M."/>
            <person name="Kuo A."/>
            <person name="Thoen E."/>
            <person name="Andreopoulos B."/>
            <person name="Lu D."/>
            <person name="Skrede I."/>
            <person name="Drula E."/>
            <person name="Henrissat B."/>
            <person name="Morin E."/>
            <person name="Kohler A."/>
            <person name="Barry K."/>
            <person name="LaButti K."/>
            <person name="Morin E."/>
            <person name="Salamov A."/>
            <person name="Lipzen A."/>
            <person name="Mereny Z."/>
            <person name="Hegedus B."/>
            <person name="Baldrian P."/>
            <person name="Stursova M."/>
            <person name="Weitz H."/>
            <person name="Taylor A."/>
            <person name="Grigoriev I.V."/>
            <person name="Nagy L.G."/>
            <person name="Martin F."/>
            <person name="Kauserud H."/>
        </authorList>
    </citation>
    <scope>NUCLEOTIDE SEQUENCE</scope>
    <source>
        <strain evidence="2">CBHHK002</strain>
    </source>
</reference>
<dbReference type="EMBL" id="JARIHO010000003">
    <property type="protein sequence ID" value="KAJ7363883.1"/>
    <property type="molecule type" value="Genomic_DNA"/>
</dbReference>
<gene>
    <name evidence="2" type="ORF">DFH08DRAFT_798346</name>
</gene>